<organism evidence="1">
    <name type="scientific">bioreactor metagenome</name>
    <dbReference type="NCBI Taxonomy" id="1076179"/>
    <lineage>
        <taxon>unclassified sequences</taxon>
        <taxon>metagenomes</taxon>
        <taxon>ecological metagenomes</taxon>
    </lineage>
</organism>
<protein>
    <submittedName>
        <fullName evidence="1">S-adenosylmethionine synthase</fullName>
        <ecNumber evidence="1">2.5.1.6</ecNumber>
    </submittedName>
</protein>
<dbReference type="InterPro" id="IPR042544">
    <property type="entry name" value="AdoMet_synthase_3"/>
</dbReference>
<dbReference type="AlphaFoldDB" id="A0A644V3E8"/>
<dbReference type="GO" id="GO:0004478">
    <property type="term" value="F:methionine adenosyltransferase activity"/>
    <property type="evidence" value="ECO:0007669"/>
    <property type="project" value="UniProtKB-EC"/>
</dbReference>
<dbReference type="PANTHER" id="PTHR36697">
    <property type="entry name" value="S-ADENOSYLMETHIONINE SYNTHASE"/>
    <property type="match status" value="1"/>
</dbReference>
<dbReference type="EMBL" id="VSSQ01000207">
    <property type="protein sequence ID" value="MPL85565.1"/>
    <property type="molecule type" value="Genomic_DNA"/>
</dbReference>
<gene>
    <name evidence="1" type="primary">mat_2</name>
    <name evidence="1" type="ORF">SDC9_31535</name>
</gene>
<accession>A0A644V3E8</accession>
<dbReference type="InterPro" id="IPR027790">
    <property type="entry name" value="AdoMet_synthase_2_family"/>
</dbReference>
<reference evidence="1" key="1">
    <citation type="submission" date="2019-08" db="EMBL/GenBank/DDBJ databases">
        <authorList>
            <person name="Kucharzyk K."/>
            <person name="Murdoch R.W."/>
            <person name="Higgins S."/>
            <person name="Loffler F."/>
        </authorList>
    </citation>
    <scope>NUCLEOTIDE SEQUENCE</scope>
</reference>
<dbReference type="Gene3D" id="3.30.300.280">
    <property type="entry name" value="S-adenosylmethionine synthetase, C-terminal domain"/>
    <property type="match status" value="1"/>
</dbReference>
<dbReference type="EC" id="2.5.1.6" evidence="1"/>
<comment type="caution">
    <text evidence="1">The sequence shown here is derived from an EMBL/GenBank/DDBJ whole genome shotgun (WGS) entry which is preliminary data.</text>
</comment>
<dbReference type="NCBIfam" id="NF003366">
    <property type="entry name" value="PRK04439.1-5"/>
    <property type="match status" value="1"/>
</dbReference>
<dbReference type="PANTHER" id="PTHR36697:SF1">
    <property type="entry name" value="S-ADENOSYLMETHIONINE SYNTHASE"/>
    <property type="match status" value="1"/>
</dbReference>
<keyword evidence="1" id="KW-0808">Transferase</keyword>
<sequence>MKRNISITHLSQTPMEKQKVELVERKCIGHPDSIADGVAEAISRALCREYMEECDGAVLHHNTDQGEVVAGESRPQFGGGKIIKPIYFLLTGRATRQFGDKVFATDAIAVEAARAYLRQTIPTFNMETDVIVDCRMGTGSTDLRDVFHTKKGHTAVPRANDTSFGVGHAPFSQVEQIILGLDEYIANEFRPKNPMVGYDLKLMGLRDINTITITVASAMVDRYCSGIDEYVEMKEKMAESFTQVARQYTDRKVKVEINTADIIRKKTTSVFLTVNGTSAEMGDDGSVGRGNRCNGLITPNRPMSMEATSGKNPINHIGKIYNLLSTEIAQEACQKVDGIEEMYVRLLSQIGHPIDYPHIASVQCITKRGYTFKDFAPEVEEIVNKRLENITDITRLVIDGKLKTF</sequence>
<evidence type="ECO:0000313" key="1">
    <source>
        <dbReference type="EMBL" id="MPL85565.1"/>
    </source>
</evidence>
<proteinExistence type="predicted"/>
<dbReference type="Pfam" id="PF01941">
    <property type="entry name" value="AdoMet_Synthase"/>
    <property type="match status" value="1"/>
</dbReference>
<name>A0A644V3E8_9ZZZZ</name>
<dbReference type="NCBIfam" id="NF003364">
    <property type="entry name" value="PRK04439.1-3"/>
    <property type="match status" value="1"/>
</dbReference>
<dbReference type="Gene3D" id="3.30.300.10">
    <property type="match status" value="1"/>
</dbReference>